<sequence>MFVSLGYTLKDGVEIIVKGYILHPHNLHETWIVFKDILLIDLYSEAHYRSISEINLERVLEHLYNKHLPGLHVPSTHVYYIDRNDQNFHVSFNHKRKKLLNPRDIKVTKHSLKPITDDEFHLQRIDQAKALMAKLV</sequence>
<dbReference type="OrthoDB" id="6713050at2"/>
<dbReference type="RefSeq" id="WP_121974924.1">
    <property type="nucleotide sequence ID" value="NZ_OOGT01000143.1"/>
</dbReference>
<gene>
    <name evidence="1" type="ORF">KPC_2679</name>
</gene>
<organism evidence="1 2">
    <name type="scientific">Acinetobacter stercoris</name>
    <dbReference type="NCBI Taxonomy" id="2126983"/>
    <lineage>
        <taxon>Bacteria</taxon>
        <taxon>Pseudomonadati</taxon>
        <taxon>Pseudomonadota</taxon>
        <taxon>Gammaproteobacteria</taxon>
        <taxon>Moraxellales</taxon>
        <taxon>Moraxellaceae</taxon>
        <taxon>Acinetobacter</taxon>
    </lineage>
</organism>
<dbReference type="EMBL" id="OOGT01000143">
    <property type="protein sequence ID" value="SPL71501.1"/>
    <property type="molecule type" value="Genomic_DNA"/>
</dbReference>
<keyword evidence="2" id="KW-1185">Reference proteome</keyword>
<dbReference type="InParanoid" id="A0A2U3N1F0"/>
<dbReference type="Proteomes" id="UP000245974">
    <property type="component" value="Unassembled WGS sequence"/>
</dbReference>
<evidence type="ECO:0000313" key="2">
    <source>
        <dbReference type="Proteomes" id="UP000245974"/>
    </source>
</evidence>
<name>A0A2U3N1F0_9GAMM</name>
<protein>
    <submittedName>
        <fullName evidence="1">Uncharacterized protein</fullName>
    </submittedName>
</protein>
<reference evidence="2" key="1">
    <citation type="submission" date="2018-03" db="EMBL/GenBank/DDBJ databases">
        <authorList>
            <person name="Blom J."/>
        </authorList>
    </citation>
    <scope>NUCLEOTIDE SEQUENCE [LARGE SCALE GENOMIC DNA]</scope>
    <source>
        <strain evidence="2">KPC-SM-21</strain>
    </source>
</reference>
<accession>A0A2U3N1F0</accession>
<proteinExistence type="predicted"/>
<dbReference type="AlphaFoldDB" id="A0A2U3N1F0"/>
<evidence type="ECO:0000313" key="1">
    <source>
        <dbReference type="EMBL" id="SPL71501.1"/>
    </source>
</evidence>